<sequence>MGKRLTAIIALITLALVMAACDQQACYQDGNSGKRKPPMPFASTATDLSPVLSLIHPY</sequence>
<dbReference type="OrthoDB" id="9996048at2"/>
<dbReference type="AlphaFoldDB" id="A0A6P1T8K9"/>
<name>A0A6P1T8K9_9GAMM</name>
<keyword evidence="1" id="KW-0732">Signal</keyword>
<feature type="chain" id="PRO_5044645514" description="Lipoprotein" evidence="1">
    <location>
        <begin position="26"/>
        <end position="58"/>
    </location>
</feature>
<evidence type="ECO:0000256" key="1">
    <source>
        <dbReference type="SAM" id="SignalP"/>
    </source>
</evidence>
<protein>
    <recommendedName>
        <fullName evidence="6">Lipoprotein</fullName>
    </recommendedName>
</protein>
<evidence type="ECO:0000313" key="3">
    <source>
        <dbReference type="EMBL" id="QHQ37886.1"/>
    </source>
</evidence>
<evidence type="ECO:0008006" key="6">
    <source>
        <dbReference type="Google" id="ProtNLM"/>
    </source>
</evidence>
<organism evidence="2 5">
    <name type="scientific">Microbulbifer hydrolyticus</name>
    <dbReference type="NCBI Taxonomy" id="48074"/>
    <lineage>
        <taxon>Bacteria</taxon>
        <taxon>Pseudomonadati</taxon>
        <taxon>Pseudomonadota</taxon>
        <taxon>Gammaproteobacteria</taxon>
        <taxon>Cellvibrionales</taxon>
        <taxon>Microbulbiferaceae</taxon>
        <taxon>Microbulbifer</taxon>
    </lineage>
</organism>
<reference evidence="3 4" key="1">
    <citation type="submission" date="2020-01" db="EMBL/GenBank/DDBJ databases">
        <title>The possibility of degradation of plastic by Microbulbifer hydrolyticus IRE-31.</title>
        <authorList>
            <person name="Liu L."/>
        </authorList>
    </citation>
    <scope>NUCLEOTIDE SEQUENCE [LARGE SCALE GENOMIC DNA]</scope>
    <source>
        <strain evidence="3 4">IRE-31</strain>
    </source>
</reference>
<dbReference type="Proteomes" id="UP000563601">
    <property type="component" value="Unassembled WGS sequence"/>
</dbReference>
<dbReference type="EMBL" id="JACHHR010000002">
    <property type="protein sequence ID" value="MBB5211358.1"/>
    <property type="molecule type" value="Genomic_DNA"/>
</dbReference>
<keyword evidence="4" id="KW-1185">Reference proteome</keyword>
<dbReference type="EMBL" id="CP047491">
    <property type="protein sequence ID" value="QHQ37886.1"/>
    <property type="molecule type" value="Genomic_DNA"/>
</dbReference>
<gene>
    <name evidence="3" type="ORF">GTQ55_01990</name>
    <name evidence="2" type="ORF">HNQ53_001576</name>
</gene>
<evidence type="ECO:0000313" key="4">
    <source>
        <dbReference type="Proteomes" id="UP000464675"/>
    </source>
</evidence>
<dbReference type="RefSeq" id="WP_161857223.1">
    <property type="nucleotide sequence ID" value="NZ_CP047491.1"/>
</dbReference>
<accession>A0A6P1T8K9</accession>
<dbReference type="Proteomes" id="UP000464675">
    <property type="component" value="Chromosome"/>
</dbReference>
<evidence type="ECO:0000313" key="2">
    <source>
        <dbReference type="EMBL" id="MBB5211358.1"/>
    </source>
</evidence>
<reference evidence="2 5" key="2">
    <citation type="submission" date="2020-08" db="EMBL/GenBank/DDBJ databases">
        <title>Genomic Encyclopedia of Type Strains, Phase IV (KMG-IV): sequencing the most valuable type-strain genomes for metagenomic binning, comparative biology and taxonomic classification.</title>
        <authorList>
            <person name="Goeker M."/>
        </authorList>
    </citation>
    <scope>NUCLEOTIDE SEQUENCE [LARGE SCALE GENOMIC DNA]</scope>
    <source>
        <strain evidence="2 5">DSM 11525</strain>
    </source>
</reference>
<dbReference type="PROSITE" id="PS51257">
    <property type="entry name" value="PROKAR_LIPOPROTEIN"/>
    <property type="match status" value="1"/>
</dbReference>
<evidence type="ECO:0000313" key="5">
    <source>
        <dbReference type="Proteomes" id="UP000563601"/>
    </source>
</evidence>
<feature type="signal peptide" evidence="1">
    <location>
        <begin position="1"/>
        <end position="25"/>
    </location>
</feature>
<proteinExistence type="predicted"/>